<evidence type="ECO:0000256" key="4">
    <source>
        <dbReference type="ARBA" id="ARBA00023263"/>
    </source>
</evidence>
<dbReference type="Gene3D" id="2.60.40.1090">
    <property type="entry name" value="Fimbrial-type adhesion domain"/>
    <property type="match status" value="1"/>
</dbReference>
<dbReference type="InterPro" id="IPR000259">
    <property type="entry name" value="Adhesion_dom_fimbrial"/>
</dbReference>
<dbReference type="GeneID" id="64441029"/>
<evidence type="ECO:0000313" key="7">
    <source>
        <dbReference type="Proteomes" id="UP000254835"/>
    </source>
</evidence>
<dbReference type="RefSeq" id="WP_050413877.1">
    <property type="nucleotide sequence ID" value="NZ_CP023964.1"/>
</dbReference>
<accession>A0A380PTU8</accession>
<keyword evidence="4" id="KW-0281">Fimbrium</keyword>
<evidence type="ECO:0000256" key="2">
    <source>
        <dbReference type="ARBA" id="ARBA00006671"/>
    </source>
</evidence>
<dbReference type="InterPro" id="IPR050263">
    <property type="entry name" value="Bact_Fimbrial_Adh_Pro"/>
</dbReference>
<dbReference type="Proteomes" id="UP000254835">
    <property type="component" value="Unassembled WGS sequence"/>
</dbReference>
<dbReference type="Pfam" id="PF00419">
    <property type="entry name" value="Fimbrial"/>
    <property type="match status" value="1"/>
</dbReference>
<proteinExistence type="inferred from homology"/>
<sequence length="347" mass="36215">MRNSARGYVPSALALLLILCGTTLMVLSPRALALTTCTGNPQTITIPMPAMVTVPSDAAVGTLLSSWAMTPATPNWFTCSSTVQESIGIGFISDMLPSSGLTISDEGTTYTVFNTNLAGVGIAIGSKGYANGCGWQARWFPVGIRQGIACNSAYLLPNGGQLRAILVKTGPISAGTVNSMTVVKAPMFINEEWSTTLVNTINITSTRVTVLSCTTPDVLVKLGTHDASELAGMGSFSAAVGFDIALNNCPAGINTITYQIDAITPILNAASSVVALDNSSTASGIGVQLLDGMGNPFPFAKPTQLTSYSGTTGGNYKIPLKARYYQTESRLNPGTANTMMSFTMTYK</sequence>
<evidence type="ECO:0000313" key="6">
    <source>
        <dbReference type="EMBL" id="SUP76961.1"/>
    </source>
</evidence>
<dbReference type="GO" id="GO:0043709">
    <property type="term" value="P:cell adhesion involved in single-species biofilm formation"/>
    <property type="evidence" value="ECO:0007669"/>
    <property type="project" value="TreeGrafter"/>
</dbReference>
<comment type="similarity">
    <text evidence="2">Belongs to the fimbrial protein family.</text>
</comment>
<keyword evidence="3" id="KW-0732">Signal</keyword>
<dbReference type="EMBL" id="UHJA01000001">
    <property type="protein sequence ID" value="SUP76961.1"/>
    <property type="molecule type" value="Genomic_DNA"/>
</dbReference>
<dbReference type="SUPFAM" id="SSF49401">
    <property type="entry name" value="Bacterial adhesins"/>
    <property type="match status" value="1"/>
</dbReference>
<evidence type="ECO:0000256" key="3">
    <source>
        <dbReference type="ARBA" id="ARBA00022729"/>
    </source>
</evidence>
<evidence type="ECO:0000256" key="1">
    <source>
        <dbReference type="ARBA" id="ARBA00004561"/>
    </source>
</evidence>
<gene>
    <name evidence="6" type="primary">fimA3</name>
    <name evidence="6" type="ORF">NCTC11470_02019</name>
</gene>
<comment type="subcellular location">
    <subcellularLocation>
        <location evidence="1">Fimbrium</location>
    </subcellularLocation>
</comment>
<dbReference type="PANTHER" id="PTHR33420:SF3">
    <property type="entry name" value="FIMBRIAL SUBUNIT ELFA"/>
    <property type="match status" value="1"/>
</dbReference>
<name>A0A380PTU8_YERFR</name>
<organism evidence="6 7">
    <name type="scientific">Yersinia frederiksenii</name>
    <dbReference type="NCBI Taxonomy" id="29484"/>
    <lineage>
        <taxon>Bacteria</taxon>
        <taxon>Pseudomonadati</taxon>
        <taxon>Pseudomonadota</taxon>
        <taxon>Gammaproteobacteria</taxon>
        <taxon>Enterobacterales</taxon>
        <taxon>Yersiniaceae</taxon>
        <taxon>Yersinia</taxon>
    </lineage>
</organism>
<dbReference type="GO" id="GO:0009289">
    <property type="term" value="C:pilus"/>
    <property type="evidence" value="ECO:0007669"/>
    <property type="project" value="UniProtKB-SubCell"/>
</dbReference>
<dbReference type="Gene3D" id="2.60.40.3310">
    <property type="match status" value="1"/>
</dbReference>
<dbReference type="AlphaFoldDB" id="A0A380PTU8"/>
<protein>
    <submittedName>
        <fullName evidence="6">Fimbrial componenet</fullName>
    </submittedName>
</protein>
<dbReference type="InterPro" id="IPR036937">
    <property type="entry name" value="Adhesion_dom_fimbrial_sf"/>
</dbReference>
<dbReference type="InterPro" id="IPR008966">
    <property type="entry name" value="Adhesion_dom_sf"/>
</dbReference>
<evidence type="ECO:0000259" key="5">
    <source>
        <dbReference type="Pfam" id="PF00419"/>
    </source>
</evidence>
<feature type="domain" description="Fimbrial-type adhesion" evidence="5">
    <location>
        <begin position="215"/>
        <end position="347"/>
    </location>
</feature>
<dbReference type="PANTHER" id="PTHR33420">
    <property type="entry name" value="FIMBRIAL SUBUNIT ELFA-RELATED"/>
    <property type="match status" value="1"/>
</dbReference>
<reference evidence="6 7" key="1">
    <citation type="submission" date="2018-06" db="EMBL/GenBank/DDBJ databases">
        <authorList>
            <consortium name="Pathogen Informatics"/>
            <person name="Doyle S."/>
        </authorList>
    </citation>
    <scope>NUCLEOTIDE SEQUENCE [LARGE SCALE GENOMIC DNA]</scope>
    <source>
        <strain evidence="6 7">NCTC11470</strain>
    </source>
</reference>